<dbReference type="InterPro" id="IPR022998">
    <property type="entry name" value="ThiamineP_synth_TenI"/>
</dbReference>
<dbReference type="AlphaFoldDB" id="K3WJT9"/>
<dbReference type="InParanoid" id="K3WJT9"/>
<comment type="catalytic activity">
    <reaction evidence="8">
        <text>4-methyl-5-(2-phosphooxyethyl)-thiazole + 4-amino-2-methyl-5-(diphosphooxymethyl)pyrimidine + H(+) = thiamine phosphate + diphosphate</text>
        <dbReference type="Rhea" id="RHEA:22328"/>
        <dbReference type="ChEBI" id="CHEBI:15378"/>
        <dbReference type="ChEBI" id="CHEBI:33019"/>
        <dbReference type="ChEBI" id="CHEBI:37575"/>
        <dbReference type="ChEBI" id="CHEBI:57841"/>
        <dbReference type="ChEBI" id="CHEBI:58296"/>
        <dbReference type="EC" id="2.5.1.3"/>
    </reaction>
</comment>
<name>K3WJT9_GLOUD</name>
<dbReference type="Gene3D" id="3.20.20.70">
    <property type="entry name" value="Aldolase class I"/>
    <property type="match status" value="1"/>
</dbReference>
<dbReference type="EC" id="2.5.1.3" evidence="3"/>
<dbReference type="Proteomes" id="UP000019132">
    <property type="component" value="Unassembled WGS sequence"/>
</dbReference>
<dbReference type="GO" id="GO:0009229">
    <property type="term" value="P:thiamine diphosphate biosynthetic process"/>
    <property type="evidence" value="ECO:0007669"/>
    <property type="project" value="UniProtKB-UniPathway"/>
</dbReference>
<evidence type="ECO:0000256" key="8">
    <source>
        <dbReference type="ARBA" id="ARBA00047334"/>
    </source>
</evidence>
<dbReference type="SUPFAM" id="SSF51391">
    <property type="entry name" value="Thiamin phosphate synthase"/>
    <property type="match status" value="1"/>
</dbReference>
<dbReference type="CDD" id="cd00564">
    <property type="entry name" value="TMP_TenI"/>
    <property type="match status" value="1"/>
</dbReference>
<dbReference type="InterPro" id="IPR013785">
    <property type="entry name" value="Aldolase_TIM"/>
</dbReference>
<protein>
    <recommendedName>
        <fullName evidence="3">thiamine phosphate synthase</fullName>
        <ecNumber evidence="3">2.5.1.3</ecNumber>
    </recommendedName>
</protein>
<keyword evidence="7" id="KW-0784">Thiamine biosynthesis</keyword>
<evidence type="ECO:0000313" key="12">
    <source>
        <dbReference type="EnsemblProtists" id="PYU1_T005231"/>
    </source>
</evidence>
<keyword evidence="13" id="KW-1185">Reference proteome</keyword>
<dbReference type="PANTHER" id="PTHR20857">
    <property type="entry name" value="THIAMINE-PHOSPHATE PYROPHOSPHORYLASE"/>
    <property type="match status" value="1"/>
</dbReference>
<dbReference type="OMA" id="HEPMEMH"/>
<comment type="catalytic activity">
    <reaction evidence="10">
        <text>2-[(2R,5Z)-2-carboxy-4-methylthiazol-5(2H)-ylidene]ethyl phosphate + 4-amino-2-methyl-5-(diphosphooxymethyl)pyrimidine + 2 H(+) = thiamine phosphate + CO2 + diphosphate</text>
        <dbReference type="Rhea" id="RHEA:47844"/>
        <dbReference type="ChEBI" id="CHEBI:15378"/>
        <dbReference type="ChEBI" id="CHEBI:16526"/>
        <dbReference type="ChEBI" id="CHEBI:33019"/>
        <dbReference type="ChEBI" id="CHEBI:37575"/>
        <dbReference type="ChEBI" id="CHEBI:57841"/>
        <dbReference type="ChEBI" id="CHEBI:62899"/>
        <dbReference type="EC" id="2.5.1.3"/>
    </reaction>
</comment>
<keyword evidence="6" id="KW-0460">Magnesium</keyword>
<dbReference type="UniPathway" id="UPA00060">
    <property type="reaction ID" value="UER00141"/>
</dbReference>
<comment type="cofactor">
    <cofactor evidence="1">
        <name>Mg(2+)</name>
        <dbReference type="ChEBI" id="CHEBI:18420"/>
    </cofactor>
</comment>
<comment type="catalytic activity">
    <reaction evidence="9">
        <text>2-(2-carboxy-4-methylthiazol-5-yl)ethyl phosphate + 4-amino-2-methyl-5-(diphosphooxymethyl)pyrimidine + 2 H(+) = thiamine phosphate + CO2 + diphosphate</text>
        <dbReference type="Rhea" id="RHEA:47848"/>
        <dbReference type="ChEBI" id="CHEBI:15378"/>
        <dbReference type="ChEBI" id="CHEBI:16526"/>
        <dbReference type="ChEBI" id="CHEBI:33019"/>
        <dbReference type="ChEBI" id="CHEBI:37575"/>
        <dbReference type="ChEBI" id="CHEBI:57841"/>
        <dbReference type="ChEBI" id="CHEBI:62890"/>
        <dbReference type="EC" id="2.5.1.3"/>
    </reaction>
</comment>
<accession>K3WJT9</accession>
<evidence type="ECO:0000256" key="6">
    <source>
        <dbReference type="ARBA" id="ARBA00022842"/>
    </source>
</evidence>
<dbReference type="VEuPathDB" id="FungiDB:PYU1_G005220"/>
<evidence type="ECO:0000259" key="11">
    <source>
        <dbReference type="Pfam" id="PF02581"/>
    </source>
</evidence>
<comment type="pathway">
    <text evidence="2">Cofactor biosynthesis; thiamine diphosphate biosynthesis; thiamine phosphate from 4-amino-2-methyl-5-diphosphomethylpyrimidine and 4-methyl-5-(2-phosphoethyl)-thiazole: step 1/1.</text>
</comment>
<evidence type="ECO:0000256" key="2">
    <source>
        <dbReference type="ARBA" id="ARBA00005165"/>
    </source>
</evidence>
<evidence type="ECO:0000256" key="9">
    <source>
        <dbReference type="ARBA" id="ARBA00047851"/>
    </source>
</evidence>
<dbReference type="NCBIfam" id="TIGR00693">
    <property type="entry name" value="thiE"/>
    <property type="match status" value="1"/>
</dbReference>
<reference evidence="13" key="2">
    <citation type="submission" date="2010-04" db="EMBL/GenBank/DDBJ databases">
        <authorList>
            <person name="Buell R."/>
            <person name="Hamilton J."/>
            <person name="Hostetler J."/>
        </authorList>
    </citation>
    <scope>NUCLEOTIDE SEQUENCE [LARGE SCALE GENOMIC DNA]</scope>
    <source>
        <strain evidence="13">DAOM:BR144</strain>
    </source>
</reference>
<dbReference type="EMBL" id="GL376633">
    <property type="status" value="NOT_ANNOTATED_CDS"/>
    <property type="molecule type" value="Genomic_DNA"/>
</dbReference>
<evidence type="ECO:0000256" key="5">
    <source>
        <dbReference type="ARBA" id="ARBA00022723"/>
    </source>
</evidence>
<dbReference type="HAMAP" id="MF_00097">
    <property type="entry name" value="TMP_synthase"/>
    <property type="match status" value="1"/>
</dbReference>
<proteinExistence type="inferred from homology"/>
<evidence type="ECO:0000256" key="10">
    <source>
        <dbReference type="ARBA" id="ARBA00047883"/>
    </source>
</evidence>
<feature type="domain" description="Thiamine phosphate synthase/TenI" evidence="11">
    <location>
        <begin position="6"/>
        <end position="221"/>
    </location>
</feature>
<keyword evidence="4" id="KW-0808">Transferase</keyword>
<dbReference type="eggNOG" id="KOG2598">
    <property type="taxonomic scope" value="Eukaryota"/>
</dbReference>
<reference evidence="12" key="3">
    <citation type="submission" date="2015-02" db="UniProtKB">
        <authorList>
            <consortium name="EnsemblProtists"/>
        </authorList>
    </citation>
    <scope>IDENTIFICATION</scope>
    <source>
        <strain evidence="12">DAOM BR144</strain>
    </source>
</reference>
<dbReference type="InterPro" id="IPR036206">
    <property type="entry name" value="ThiamineP_synth_sf"/>
</dbReference>
<evidence type="ECO:0000256" key="4">
    <source>
        <dbReference type="ARBA" id="ARBA00022679"/>
    </source>
</evidence>
<sequence length="244" mass="25664">MMRRVLYFITPSVGAKLPPARLPRVVEDAIRGGADIVQWRQKPAAADLAAIPDLKSAWDNSTKTSSFFLLDTVKEIRSITRKYGVPLIVNDSLELALEIEADGVHVGQTDAKIADLQQRLRAEGKQELIVGVTVRDSEQAKAACEGGATYLGAGPVLKSSSKPNANDGHTIGIEGLRECTAMAQKYNVPVYAIGGLSLADASIQRCISEGKAAGVSVIAAIGNADDVEAAAAAIRTALVEATKA</sequence>
<evidence type="ECO:0000256" key="1">
    <source>
        <dbReference type="ARBA" id="ARBA00001946"/>
    </source>
</evidence>
<organism evidence="12 13">
    <name type="scientific">Globisporangium ultimum (strain ATCC 200006 / CBS 805.95 / DAOM BR144)</name>
    <name type="common">Pythium ultimum</name>
    <dbReference type="NCBI Taxonomy" id="431595"/>
    <lineage>
        <taxon>Eukaryota</taxon>
        <taxon>Sar</taxon>
        <taxon>Stramenopiles</taxon>
        <taxon>Oomycota</taxon>
        <taxon>Peronosporomycetes</taxon>
        <taxon>Pythiales</taxon>
        <taxon>Pythiaceae</taxon>
        <taxon>Globisporangium</taxon>
    </lineage>
</organism>
<evidence type="ECO:0000256" key="7">
    <source>
        <dbReference type="ARBA" id="ARBA00022977"/>
    </source>
</evidence>
<evidence type="ECO:0000256" key="3">
    <source>
        <dbReference type="ARBA" id="ARBA00012830"/>
    </source>
</evidence>
<dbReference type="HOGENOM" id="CLU_018272_3_2_1"/>
<dbReference type="PANTHER" id="PTHR20857:SF15">
    <property type="entry name" value="THIAMINE-PHOSPHATE SYNTHASE"/>
    <property type="match status" value="1"/>
</dbReference>
<dbReference type="GO" id="GO:0005737">
    <property type="term" value="C:cytoplasm"/>
    <property type="evidence" value="ECO:0007669"/>
    <property type="project" value="TreeGrafter"/>
</dbReference>
<dbReference type="GO" id="GO:0004789">
    <property type="term" value="F:thiamine-phosphate diphosphorylase activity"/>
    <property type="evidence" value="ECO:0007669"/>
    <property type="project" value="UniProtKB-EC"/>
</dbReference>
<dbReference type="EnsemblProtists" id="PYU1_T005231">
    <property type="protein sequence ID" value="PYU1_T005231"/>
    <property type="gene ID" value="PYU1_G005220"/>
</dbReference>
<dbReference type="STRING" id="431595.K3WJT9"/>
<keyword evidence="5" id="KW-0479">Metal-binding</keyword>
<dbReference type="InterPro" id="IPR034291">
    <property type="entry name" value="TMP_synthase"/>
</dbReference>
<dbReference type="GO" id="GO:0046872">
    <property type="term" value="F:metal ion binding"/>
    <property type="evidence" value="ECO:0007669"/>
    <property type="project" value="UniProtKB-KW"/>
</dbReference>
<dbReference type="Pfam" id="PF02581">
    <property type="entry name" value="TMP-TENI"/>
    <property type="match status" value="1"/>
</dbReference>
<evidence type="ECO:0000313" key="13">
    <source>
        <dbReference type="Proteomes" id="UP000019132"/>
    </source>
</evidence>
<dbReference type="GO" id="GO:0009228">
    <property type="term" value="P:thiamine biosynthetic process"/>
    <property type="evidence" value="ECO:0007669"/>
    <property type="project" value="UniProtKB-KW"/>
</dbReference>
<reference evidence="13" key="1">
    <citation type="journal article" date="2010" name="Genome Biol.">
        <title>Genome sequence of the necrotrophic plant pathogen Pythium ultimum reveals original pathogenicity mechanisms and effector repertoire.</title>
        <authorList>
            <person name="Levesque C.A."/>
            <person name="Brouwer H."/>
            <person name="Cano L."/>
            <person name="Hamilton J.P."/>
            <person name="Holt C."/>
            <person name="Huitema E."/>
            <person name="Raffaele S."/>
            <person name="Robideau G.P."/>
            <person name="Thines M."/>
            <person name="Win J."/>
            <person name="Zerillo M.M."/>
            <person name="Beakes G.W."/>
            <person name="Boore J.L."/>
            <person name="Busam D."/>
            <person name="Dumas B."/>
            <person name="Ferriera S."/>
            <person name="Fuerstenberg S.I."/>
            <person name="Gachon C.M."/>
            <person name="Gaulin E."/>
            <person name="Govers F."/>
            <person name="Grenville-Briggs L."/>
            <person name="Horner N."/>
            <person name="Hostetler J."/>
            <person name="Jiang R.H."/>
            <person name="Johnson J."/>
            <person name="Krajaejun T."/>
            <person name="Lin H."/>
            <person name="Meijer H.J."/>
            <person name="Moore B."/>
            <person name="Morris P."/>
            <person name="Phuntmart V."/>
            <person name="Puiu D."/>
            <person name="Shetty J."/>
            <person name="Stajich J.E."/>
            <person name="Tripathy S."/>
            <person name="Wawra S."/>
            <person name="van West P."/>
            <person name="Whitty B.R."/>
            <person name="Coutinho P.M."/>
            <person name="Henrissat B."/>
            <person name="Martin F."/>
            <person name="Thomas P.D."/>
            <person name="Tyler B.M."/>
            <person name="De Vries R.P."/>
            <person name="Kamoun S."/>
            <person name="Yandell M."/>
            <person name="Tisserat N."/>
            <person name="Buell C.R."/>
        </authorList>
    </citation>
    <scope>NUCLEOTIDE SEQUENCE</scope>
    <source>
        <strain evidence="13">DAOM:BR144</strain>
    </source>
</reference>